<evidence type="ECO:0000313" key="2">
    <source>
        <dbReference type="EMBL" id="TNN32407.1"/>
    </source>
</evidence>
<proteinExistence type="predicted"/>
<organism evidence="2 3">
    <name type="scientific">Liparis tanakae</name>
    <name type="common">Tanaka's snailfish</name>
    <dbReference type="NCBI Taxonomy" id="230148"/>
    <lineage>
        <taxon>Eukaryota</taxon>
        <taxon>Metazoa</taxon>
        <taxon>Chordata</taxon>
        <taxon>Craniata</taxon>
        <taxon>Vertebrata</taxon>
        <taxon>Euteleostomi</taxon>
        <taxon>Actinopterygii</taxon>
        <taxon>Neopterygii</taxon>
        <taxon>Teleostei</taxon>
        <taxon>Neoteleostei</taxon>
        <taxon>Acanthomorphata</taxon>
        <taxon>Eupercaria</taxon>
        <taxon>Perciformes</taxon>
        <taxon>Cottioidei</taxon>
        <taxon>Cottales</taxon>
        <taxon>Liparidae</taxon>
        <taxon>Liparis</taxon>
    </lineage>
</organism>
<name>A0A4Z2EU11_9TELE</name>
<reference evidence="2 3" key="1">
    <citation type="submission" date="2019-03" db="EMBL/GenBank/DDBJ databases">
        <title>First draft genome of Liparis tanakae, snailfish: a comprehensive survey of snailfish specific genes.</title>
        <authorList>
            <person name="Kim W."/>
            <person name="Song I."/>
            <person name="Jeong J.-H."/>
            <person name="Kim D."/>
            <person name="Kim S."/>
            <person name="Ryu S."/>
            <person name="Song J.Y."/>
            <person name="Lee S.K."/>
        </authorList>
    </citation>
    <scope>NUCLEOTIDE SEQUENCE [LARGE SCALE GENOMIC DNA]</scope>
    <source>
        <tissue evidence="2">Muscle</tissue>
    </source>
</reference>
<dbReference type="EMBL" id="SRLO01002714">
    <property type="protein sequence ID" value="TNN32407.1"/>
    <property type="molecule type" value="Genomic_DNA"/>
</dbReference>
<sequence>MKSSRRLAMSSSRSVTCSTPRRSSASSSACCDTKRNTRLCLCFLHSLVDRSPVTHAYPIEYVELLVLRLHRAGLPVVADFDPGNRRRQSFRARLPLQGELRLSGTSVGSTLSSETCTANGCLPYLVPRIDDVYQKAVKHSQAERQIHVAIEGRHWDIRSHSQGKVGQILDDLGGQGEATEGVGLWVRLRQAKERRTEDSRAQESQEEGSGDETLADLRSALVFTQLHPAREYLV</sequence>
<keyword evidence="3" id="KW-1185">Reference proteome</keyword>
<protein>
    <submittedName>
        <fullName evidence="2">Uncharacterized protein</fullName>
    </submittedName>
</protein>
<evidence type="ECO:0000256" key="1">
    <source>
        <dbReference type="SAM" id="MobiDB-lite"/>
    </source>
</evidence>
<dbReference type="Proteomes" id="UP000314294">
    <property type="component" value="Unassembled WGS sequence"/>
</dbReference>
<feature type="region of interest" description="Disordered" evidence="1">
    <location>
        <begin position="1"/>
        <end position="29"/>
    </location>
</feature>
<comment type="caution">
    <text evidence="2">The sequence shown here is derived from an EMBL/GenBank/DDBJ whole genome shotgun (WGS) entry which is preliminary data.</text>
</comment>
<gene>
    <name evidence="2" type="ORF">EYF80_057436</name>
</gene>
<evidence type="ECO:0000313" key="3">
    <source>
        <dbReference type="Proteomes" id="UP000314294"/>
    </source>
</evidence>
<dbReference type="AlphaFoldDB" id="A0A4Z2EU11"/>
<accession>A0A4Z2EU11</accession>